<dbReference type="STRING" id="686832.A0A0C2YJ01"/>
<organism evidence="2 3">
    <name type="scientific">Hebeloma cylindrosporum</name>
    <dbReference type="NCBI Taxonomy" id="76867"/>
    <lineage>
        <taxon>Eukaryota</taxon>
        <taxon>Fungi</taxon>
        <taxon>Dikarya</taxon>
        <taxon>Basidiomycota</taxon>
        <taxon>Agaricomycotina</taxon>
        <taxon>Agaricomycetes</taxon>
        <taxon>Agaricomycetidae</taxon>
        <taxon>Agaricales</taxon>
        <taxon>Agaricineae</taxon>
        <taxon>Hymenogastraceae</taxon>
        <taxon>Hebeloma</taxon>
    </lineage>
</organism>
<evidence type="ECO:0000313" key="2">
    <source>
        <dbReference type="EMBL" id="KIM49743.1"/>
    </source>
</evidence>
<protein>
    <submittedName>
        <fullName evidence="2">Uncharacterized protein</fullName>
    </submittedName>
</protein>
<keyword evidence="1" id="KW-0175">Coiled coil</keyword>
<evidence type="ECO:0000256" key="1">
    <source>
        <dbReference type="SAM" id="Coils"/>
    </source>
</evidence>
<dbReference type="AlphaFoldDB" id="A0A0C2YJ01"/>
<dbReference type="HOGENOM" id="CLU_020999_4_0_1"/>
<reference evidence="2 3" key="1">
    <citation type="submission" date="2014-04" db="EMBL/GenBank/DDBJ databases">
        <authorList>
            <consortium name="DOE Joint Genome Institute"/>
            <person name="Kuo A."/>
            <person name="Gay G."/>
            <person name="Dore J."/>
            <person name="Kohler A."/>
            <person name="Nagy L.G."/>
            <person name="Floudas D."/>
            <person name="Copeland A."/>
            <person name="Barry K.W."/>
            <person name="Cichocki N."/>
            <person name="Veneault-Fourrey C."/>
            <person name="LaButti K."/>
            <person name="Lindquist E.A."/>
            <person name="Lipzen A."/>
            <person name="Lundell T."/>
            <person name="Morin E."/>
            <person name="Murat C."/>
            <person name="Sun H."/>
            <person name="Tunlid A."/>
            <person name="Henrissat B."/>
            <person name="Grigoriev I.V."/>
            <person name="Hibbett D.S."/>
            <person name="Martin F."/>
            <person name="Nordberg H.P."/>
            <person name="Cantor M.N."/>
            <person name="Hua S.X."/>
        </authorList>
    </citation>
    <scope>NUCLEOTIDE SEQUENCE [LARGE SCALE GENOMIC DNA]</scope>
    <source>
        <strain evidence="3">h7</strain>
    </source>
</reference>
<sequence>METLSSWQERKRKLEGERDDLVRRLEVVERDIKAQAGYGAIYNKDSPALTLPTEITCLIFREAHSAMEVTRKGDQIVAHLTEVAISHVCRQWRSAAIGLPILWSSFYYHGPSATHATLNRFEIYLERSKLNPLELWLDFRQAVRDTGLHFAVLNTALMVVSRWRLVSIFSDGDSPQYTSRTSTRALVGLKLKELQAPCLEHLGLYPNLTFETDEDLAVIDSIGPHVFTEGAPTLKSVRLDASAPNTYLPPLSAVTTLRIEVGKSPTDVVMFSLDTLRAILMLPNLENLSMFDTMCDSDIPLEDIPLIPMERLRHLRLSDNDPVFKLLRIVRAPLLESIIVQRASLLVENDDHSQLQYAPVYSFPSLTSLVLVDSTCDILCAARHITIIHGVSNVNDGILGKMRYHSPEHPIWPHLQTLVVDFRETLEIKHRLAVFLKSHQHRDGDLTLRISDTRAKAWKEVGHFQTLYAAAAELCTIEEVPEKELYDPKPWPPGGDGVRGRRVDLEADPFSTNSKLGEFLLGP</sequence>
<evidence type="ECO:0000313" key="3">
    <source>
        <dbReference type="Proteomes" id="UP000053424"/>
    </source>
</evidence>
<gene>
    <name evidence="2" type="ORF">M413DRAFT_438884</name>
</gene>
<reference evidence="3" key="2">
    <citation type="submission" date="2015-01" db="EMBL/GenBank/DDBJ databases">
        <title>Evolutionary Origins and Diversification of the Mycorrhizal Mutualists.</title>
        <authorList>
            <consortium name="DOE Joint Genome Institute"/>
            <consortium name="Mycorrhizal Genomics Consortium"/>
            <person name="Kohler A."/>
            <person name="Kuo A."/>
            <person name="Nagy L.G."/>
            <person name="Floudas D."/>
            <person name="Copeland A."/>
            <person name="Barry K.W."/>
            <person name="Cichocki N."/>
            <person name="Veneault-Fourrey C."/>
            <person name="LaButti K."/>
            <person name="Lindquist E.A."/>
            <person name="Lipzen A."/>
            <person name="Lundell T."/>
            <person name="Morin E."/>
            <person name="Murat C."/>
            <person name="Riley R."/>
            <person name="Ohm R."/>
            <person name="Sun H."/>
            <person name="Tunlid A."/>
            <person name="Henrissat B."/>
            <person name="Grigoriev I.V."/>
            <person name="Hibbett D.S."/>
            <person name="Martin F."/>
        </authorList>
    </citation>
    <scope>NUCLEOTIDE SEQUENCE [LARGE SCALE GENOMIC DNA]</scope>
    <source>
        <strain evidence="3">h7</strain>
    </source>
</reference>
<feature type="coiled-coil region" evidence="1">
    <location>
        <begin position="4"/>
        <end position="31"/>
    </location>
</feature>
<dbReference type="OrthoDB" id="3023006at2759"/>
<dbReference type="Proteomes" id="UP000053424">
    <property type="component" value="Unassembled WGS sequence"/>
</dbReference>
<accession>A0A0C2YJ01</accession>
<name>A0A0C2YJ01_HEBCY</name>
<dbReference type="EMBL" id="KN831768">
    <property type="protein sequence ID" value="KIM49743.1"/>
    <property type="molecule type" value="Genomic_DNA"/>
</dbReference>
<keyword evidence="3" id="KW-1185">Reference proteome</keyword>
<proteinExistence type="predicted"/>